<proteinExistence type="predicted"/>
<feature type="compositionally biased region" description="Pro residues" evidence="1">
    <location>
        <begin position="88"/>
        <end position="98"/>
    </location>
</feature>
<reference evidence="3" key="1">
    <citation type="submission" date="2024-02" db="UniProtKB">
        <authorList>
            <consortium name="WormBaseParasite"/>
        </authorList>
    </citation>
    <scope>IDENTIFICATION</scope>
</reference>
<sequence>MQHMVAGTTNMQSPPPPSIHPMGSGLMMNGAGGVAMMGPGGMMGAGMNGPMAGPMNGSMISPGMPRPHMGYRTPPNLAMMAPGMAGPSIPPGSQPPHMMPQNQSIPPDS</sequence>
<feature type="region of interest" description="Disordered" evidence="1">
    <location>
        <begin position="1"/>
        <end position="25"/>
    </location>
</feature>
<evidence type="ECO:0000313" key="3">
    <source>
        <dbReference type="WBParaSite" id="MBELARI_LOCUS6937"/>
    </source>
</evidence>
<evidence type="ECO:0000256" key="1">
    <source>
        <dbReference type="SAM" id="MobiDB-lite"/>
    </source>
</evidence>
<evidence type="ECO:0000313" key="2">
    <source>
        <dbReference type="Proteomes" id="UP000887575"/>
    </source>
</evidence>
<dbReference type="WBParaSite" id="MBELARI_LOCUS6937">
    <property type="protein sequence ID" value="MBELARI_LOCUS6937"/>
    <property type="gene ID" value="MBELARI_LOCUS6937"/>
</dbReference>
<organism evidence="2 3">
    <name type="scientific">Mesorhabditis belari</name>
    <dbReference type="NCBI Taxonomy" id="2138241"/>
    <lineage>
        <taxon>Eukaryota</taxon>
        <taxon>Metazoa</taxon>
        <taxon>Ecdysozoa</taxon>
        <taxon>Nematoda</taxon>
        <taxon>Chromadorea</taxon>
        <taxon>Rhabditida</taxon>
        <taxon>Rhabditina</taxon>
        <taxon>Rhabditomorpha</taxon>
        <taxon>Rhabditoidea</taxon>
        <taxon>Rhabditidae</taxon>
        <taxon>Mesorhabditinae</taxon>
        <taxon>Mesorhabditis</taxon>
    </lineage>
</organism>
<feature type="region of interest" description="Disordered" evidence="1">
    <location>
        <begin position="57"/>
        <end position="109"/>
    </location>
</feature>
<dbReference type="Proteomes" id="UP000887575">
    <property type="component" value="Unassembled WGS sequence"/>
</dbReference>
<feature type="compositionally biased region" description="Polar residues" evidence="1">
    <location>
        <begin position="100"/>
        <end position="109"/>
    </location>
</feature>
<accession>A0AAF3FIL3</accession>
<protein>
    <submittedName>
        <fullName evidence="3">Uncharacterized protein</fullName>
    </submittedName>
</protein>
<dbReference type="AlphaFoldDB" id="A0AAF3FIL3"/>
<keyword evidence="2" id="KW-1185">Reference proteome</keyword>
<name>A0AAF3FIL3_9BILA</name>